<feature type="domain" description="Putative adhesin Stv" evidence="1">
    <location>
        <begin position="21"/>
        <end position="163"/>
    </location>
</feature>
<sequence length="206" mass="23637">MQPIVTSDIYMLSGNPSNTVCYIGAHGVALANNSFQVPEGITLMFTQPHSYSMSMPMSFLRHNQPVVDRSGWGQVTYVGGDQCPNYALTKWHGRHSGYASKTEWEQAGEDYQGWQSLVSLNNNLTLAFPRNRWYKQGLTLEHMIKTIKRKLPKITTIWGLFCRYDGSDEWTYNAQTGVWTLKAIDKNNVPRNYEWDFVNNKPVEVF</sequence>
<dbReference type="AlphaFoldDB" id="A5G1Y1"/>
<dbReference type="InterPro" id="IPR049002">
    <property type="entry name" value="Stv"/>
</dbReference>
<proteinExistence type="predicted"/>
<gene>
    <name evidence="2" type="ordered locus">Acry_2672</name>
</gene>
<evidence type="ECO:0000313" key="3">
    <source>
        <dbReference type="Proteomes" id="UP000000245"/>
    </source>
</evidence>
<protein>
    <recommendedName>
        <fullName evidence="1">Putative adhesin Stv domain-containing protein</fullName>
    </recommendedName>
</protein>
<evidence type="ECO:0000259" key="1">
    <source>
        <dbReference type="Pfam" id="PF21527"/>
    </source>
</evidence>
<evidence type="ECO:0000313" key="2">
    <source>
        <dbReference type="EMBL" id="ABQ31863.1"/>
    </source>
</evidence>
<dbReference type="Pfam" id="PF21527">
    <property type="entry name" value="Stv"/>
    <property type="match status" value="1"/>
</dbReference>
<accession>A5G1Y1</accession>
<name>A5G1Y1_ACICJ</name>
<organism evidence="2 3">
    <name type="scientific">Acidiphilium cryptum (strain JF-5)</name>
    <dbReference type="NCBI Taxonomy" id="349163"/>
    <lineage>
        <taxon>Bacteria</taxon>
        <taxon>Pseudomonadati</taxon>
        <taxon>Pseudomonadota</taxon>
        <taxon>Alphaproteobacteria</taxon>
        <taxon>Acetobacterales</taxon>
        <taxon>Acidocellaceae</taxon>
        <taxon>Acidiphilium</taxon>
    </lineage>
</organism>
<reference evidence="2 3" key="1">
    <citation type="submission" date="2007-05" db="EMBL/GenBank/DDBJ databases">
        <title>Complete sequence of chromosome of Acidiphilium cryptum JF-5.</title>
        <authorList>
            <consortium name="US DOE Joint Genome Institute"/>
            <person name="Copeland A."/>
            <person name="Lucas S."/>
            <person name="Lapidus A."/>
            <person name="Barry K."/>
            <person name="Detter J.C."/>
            <person name="Glavina del Rio T."/>
            <person name="Hammon N."/>
            <person name="Israni S."/>
            <person name="Dalin E."/>
            <person name="Tice H."/>
            <person name="Pitluck S."/>
            <person name="Sims D."/>
            <person name="Brettin T."/>
            <person name="Bruce D."/>
            <person name="Han C."/>
            <person name="Schmutz J."/>
            <person name="Larimer F."/>
            <person name="Land M."/>
            <person name="Hauser L."/>
            <person name="Kyrpides N."/>
            <person name="Kim E."/>
            <person name="Magnuson T."/>
            <person name="Richardson P."/>
        </authorList>
    </citation>
    <scope>NUCLEOTIDE SEQUENCE [LARGE SCALE GENOMIC DNA]</scope>
    <source>
        <strain evidence="2 3">JF-5</strain>
    </source>
</reference>
<dbReference type="Proteomes" id="UP000000245">
    <property type="component" value="Chromosome"/>
</dbReference>
<dbReference type="KEGG" id="acr:Acry_2672"/>
<dbReference type="HOGENOM" id="CLU_1329565_0_0_5"/>
<keyword evidence="3" id="KW-1185">Reference proteome</keyword>
<dbReference type="EMBL" id="CP000697">
    <property type="protein sequence ID" value="ABQ31863.1"/>
    <property type="molecule type" value="Genomic_DNA"/>
</dbReference>